<dbReference type="GO" id="GO:0000398">
    <property type="term" value="P:mRNA splicing, via spliceosome"/>
    <property type="evidence" value="ECO:0007669"/>
    <property type="project" value="TreeGrafter"/>
</dbReference>
<dbReference type="InterPro" id="IPR007275">
    <property type="entry name" value="YTH_domain"/>
</dbReference>
<dbReference type="GO" id="GO:0005654">
    <property type="term" value="C:nucleoplasm"/>
    <property type="evidence" value="ECO:0007669"/>
    <property type="project" value="TreeGrafter"/>
</dbReference>
<evidence type="ECO:0000259" key="3">
    <source>
        <dbReference type="PROSITE" id="PS50102"/>
    </source>
</evidence>
<keyword evidence="6" id="KW-1185">Reference proteome</keyword>
<dbReference type="GO" id="GO:0003729">
    <property type="term" value="F:mRNA binding"/>
    <property type="evidence" value="ECO:0007669"/>
    <property type="project" value="TreeGrafter"/>
</dbReference>
<feature type="compositionally biased region" description="Polar residues" evidence="2">
    <location>
        <begin position="467"/>
        <end position="485"/>
    </location>
</feature>
<feature type="compositionally biased region" description="Acidic residues" evidence="2">
    <location>
        <begin position="732"/>
        <end position="755"/>
    </location>
</feature>
<feature type="domain" description="YTH" evidence="4">
    <location>
        <begin position="517"/>
        <end position="660"/>
    </location>
</feature>
<evidence type="ECO:0000313" key="6">
    <source>
        <dbReference type="Proteomes" id="UP001063166"/>
    </source>
</evidence>
<feature type="domain" description="RRM" evidence="3">
    <location>
        <begin position="333"/>
        <end position="413"/>
    </location>
</feature>
<feature type="region of interest" description="Disordered" evidence="2">
    <location>
        <begin position="1"/>
        <end position="80"/>
    </location>
</feature>
<dbReference type="Gene3D" id="3.10.590.10">
    <property type="entry name" value="ph1033 like domains"/>
    <property type="match status" value="2"/>
</dbReference>
<evidence type="ECO:0000313" key="5">
    <source>
        <dbReference type="EMBL" id="GLB38684.1"/>
    </source>
</evidence>
<organism evidence="5 6">
    <name type="scientific">Lyophyllum shimeji</name>
    <name type="common">Hon-shimeji</name>
    <name type="synonym">Tricholoma shimeji</name>
    <dbReference type="NCBI Taxonomy" id="47721"/>
    <lineage>
        <taxon>Eukaryota</taxon>
        <taxon>Fungi</taxon>
        <taxon>Dikarya</taxon>
        <taxon>Basidiomycota</taxon>
        <taxon>Agaricomycotina</taxon>
        <taxon>Agaricomycetes</taxon>
        <taxon>Agaricomycetidae</taxon>
        <taxon>Agaricales</taxon>
        <taxon>Tricholomatineae</taxon>
        <taxon>Lyophyllaceae</taxon>
        <taxon>Lyophyllum</taxon>
    </lineage>
</organism>
<evidence type="ECO:0000256" key="2">
    <source>
        <dbReference type="SAM" id="MobiDB-lite"/>
    </source>
</evidence>
<dbReference type="AlphaFoldDB" id="A0A9P3PNI8"/>
<proteinExistence type="predicted"/>
<dbReference type="InterPro" id="IPR012677">
    <property type="entry name" value="Nucleotide-bd_a/b_plait_sf"/>
</dbReference>
<feature type="compositionally biased region" description="Polar residues" evidence="2">
    <location>
        <begin position="27"/>
        <end position="46"/>
    </location>
</feature>
<feature type="region of interest" description="Disordered" evidence="2">
    <location>
        <begin position="587"/>
        <end position="654"/>
    </location>
</feature>
<accession>A0A9P3PNI8</accession>
<dbReference type="OrthoDB" id="6103986at2759"/>
<dbReference type="Proteomes" id="UP001063166">
    <property type="component" value="Unassembled WGS sequence"/>
</dbReference>
<dbReference type="CDD" id="cd21134">
    <property type="entry name" value="YTH"/>
    <property type="match status" value="1"/>
</dbReference>
<dbReference type="CDD" id="cd00590">
    <property type="entry name" value="RRM_SF"/>
    <property type="match status" value="1"/>
</dbReference>
<protein>
    <submittedName>
        <fullName evidence="5">YT521-B-like domain containing protein</fullName>
    </submittedName>
</protein>
<feature type="region of interest" description="Disordered" evidence="2">
    <location>
        <begin position="824"/>
        <end position="868"/>
    </location>
</feature>
<gene>
    <name evidence="5" type="ORF">LshimejAT787_0505490</name>
</gene>
<dbReference type="InterPro" id="IPR000504">
    <property type="entry name" value="RRM_dom"/>
</dbReference>
<dbReference type="PANTHER" id="PTHR12357">
    <property type="entry name" value="YTH YT521-B HOMOLOGY DOMAIN-CONTAINING"/>
    <property type="match status" value="1"/>
</dbReference>
<feature type="compositionally biased region" description="Low complexity" evidence="2">
    <location>
        <begin position="597"/>
        <end position="613"/>
    </location>
</feature>
<feature type="compositionally biased region" description="Polar residues" evidence="2">
    <location>
        <begin position="856"/>
        <end position="868"/>
    </location>
</feature>
<keyword evidence="1" id="KW-0694">RNA-binding</keyword>
<dbReference type="PROSITE" id="PS50882">
    <property type="entry name" value="YTH"/>
    <property type="match status" value="2"/>
</dbReference>
<dbReference type="PANTHER" id="PTHR12357:SF3">
    <property type="entry name" value="YTH DOMAIN-CONTAINING PROTEIN 1"/>
    <property type="match status" value="1"/>
</dbReference>
<dbReference type="InterPro" id="IPR057720">
    <property type="entry name" value="RRM_YTH1"/>
</dbReference>
<name>A0A9P3PNI8_LYOSH</name>
<feature type="compositionally biased region" description="Low complexity" evidence="2">
    <location>
        <begin position="151"/>
        <end position="172"/>
    </location>
</feature>
<comment type="caution">
    <text evidence="5">The sequence shown here is derived from an EMBL/GenBank/DDBJ whole genome shotgun (WGS) entry which is preliminary data.</text>
</comment>
<sequence>MPGQPRSNRRRSPRSSVHRPPRPVQSHSAYGPTSESIHNRGSSGYQLTPLHYSSPPSPYDQRAVYGRYPVTPHSPVNMEHTPPFPYHHPYHHSGMPDSNMMNRNIHANYQPMLQPPAFPYQRSGPEGSHVHPTFAGAGSSSMYGHHPVNTSPPIHSPPTSAHPSPSHTPYPTGAFHSLGYPTSMSSSPYGYPPPQAYSASPPIYQQYPPAPYPPQYSTASEAERQGTWWYMLHAASPTQQFDTGAVSYQNHYTMAHSSHHNEGEPYSARSPSSPGSTPEYPVNQARIDVLSPSTSPLSRAVPPPEVSSRPAHAEKLVVRRPYHPNPPAHRSEWVMWAGNVPSDATHDELWRYFNQPPEDDSDPSALTGVLSIFLISRSSCAFVNYDSEEHLDAAIQQFNGRALRPSDPRCARLLCRVRKKDDDLKAGVGGQRGVGIHTRWIKERQEKAKLVEPGDASDVSTSDDRPSTASSDQVAVTMSSLSISSDDPRQRRNPRHSSSSGSYTSTNSSLLSRFFPQRYFILKSLTQYDLDLSVEKGLWATQKHNEGILDQAYRTSQDVYLIFSVNKSGEFYGYAKMAGPIRHGEERVPWASRTGDSTRSSFSSAGPGSASSSDAEKQEKGSPRTLFFSPGAGRLVDQSPLPVSTQDPTPNIPLKALVPRGLVHQSAPPELGGTHQKMTMLTPESMYSLDSRVLRPASGADAKPALDDDFELDSSAPIRAMRSESALGLDAVAEEDEKDQGEAQEAENVETDEKGDELVVADGEEKDVAREDWGESFKVQWICTERLPFTRTRHLRNPWNHDREVKVSRDGTELEPTVGRRLLEEWKRPSEDQSVTVPAAKAPSAWKRGSKPAPSTVPTISTKDTVPN</sequence>
<feature type="region of interest" description="Disordered" evidence="2">
    <location>
        <begin position="447"/>
        <end position="507"/>
    </location>
</feature>
<dbReference type="SUPFAM" id="SSF54928">
    <property type="entry name" value="RNA-binding domain, RBD"/>
    <property type="match status" value="1"/>
</dbReference>
<dbReference type="PROSITE" id="PS50102">
    <property type="entry name" value="RRM"/>
    <property type="match status" value="1"/>
</dbReference>
<dbReference type="Gene3D" id="3.30.70.330">
    <property type="match status" value="1"/>
</dbReference>
<dbReference type="GO" id="GO:0000381">
    <property type="term" value="P:regulation of alternative mRNA splicing, via spliceosome"/>
    <property type="evidence" value="ECO:0007669"/>
    <property type="project" value="TreeGrafter"/>
</dbReference>
<dbReference type="EMBL" id="BRPK01000005">
    <property type="protein sequence ID" value="GLB38684.1"/>
    <property type="molecule type" value="Genomic_DNA"/>
</dbReference>
<feature type="region of interest" description="Disordered" evidence="2">
    <location>
        <begin position="255"/>
        <end position="281"/>
    </location>
</feature>
<evidence type="ECO:0000256" key="1">
    <source>
        <dbReference type="PROSITE-ProRule" id="PRU00176"/>
    </source>
</evidence>
<evidence type="ECO:0000259" key="4">
    <source>
        <dbReference type="PROSITE" id="PS50882"/>
    </source>
</evidence>
<feature type="compositionally biased region" description="Low complexity" evidence="2">
    <location>
        <begin position="497"/>
        <end position="507"/>
    </location>
</feature>
<dbReference type="Pfam" id="PF25701">
    <property type="entry name" value="RRM_YTH1"/>
    <property type="match status" value="1"/>
</dbReference>
<feature type="compositionally biased region" description="Basic residues" evidence="2">
    <location>
        <begin position="7"/>
        <end position="21"/>
    </location>
</feature>
<dbReference type="InterPro" id="IPR035979">
    <property type="entry name" value="RBD_domain_sf"/>
</dbReference>
<dbReference type="Pfam" id="PF04146">
    <property type="entry name" value="YTH"/>
    <property type="match status" value="1"/>
</dbReference>
<dbReference type="InterPro" id="IPR045168">
    <property type="entry name" value="YTH_prot"/>
</dbReference>
<dbReference type="GO" id="GO:1990247">
    <property type="term" value="F:N6-methyladenosine-containing RNA reader activity"/>
    <property type="evidence" value="ECO:0007669"/>
    <property type="project" value="TreeGrafter"/>
</dbReference>
<feature type="region of interest" description="Disordered" evidence="2">
    <location>
        <begin position="732"/>
        <end position="759"/>
    </location>
</feature>
<reference evidence="5" key="1">
    <citation type="submission" date="2022-07" db="EMBL/GenBank/DDBJ databases">
        <title>The genome of Lyophyllum shimeji provides insight into the initial evolution of ectomycorrhizal fungal genome.</title>
        <authorList>
            <person name="Kobayashi Y."/>
            <person name="Shibata T."/>
            <person name="Hirakawa H."/>
            <person name="Shigenobu S."/>
            <person name="Nishiyama T."/>
            <person name="Yamada A."/>
            <person name="Hasebe M."/>
            <person name="Kawaguchi M."/>
        </authorList>
    </citation>
    <scope>NUCLEOTIDE SEQUENCE</scope>
    <source>
        <strain evidence="5">AT787</strain>
    </source>
</reference>
<feature type="region of interest" description="Disordered" evidence="2">
    <location>
        <begin position="122"/>
        <end position="174"/>
    </location>
</feature>
<feature type="domain" description="YTH" evidence="4">
    <location>
        <begin position="685"/>
        <end position="826"/>
    </location>
</feature>